<keyword evidence="3" id="KW-1185">Reference proteome</keyword>
<organism evidence="2 3">
    <name type="scientific">Psychroserpens algicola</name>
    <dbReference type="NCBI Taxonomy" id="1719034"/>
    <lineage>
        <taxon>Bacteria</taxon>
        <taxon>Pseudomonadati</taxon>
        <taxon>Bacteroidota</taxon>
        <taxon>Flavobacteriia</taxon>
        <taxon>Flavobacteriales</taxon>
        <taxon>Flavobacteriaceae</taxon>
        <taxon>Psychroserpens</taxon>
    </lineage>
</organism>
<dbReference type="RefSeq" id="WP_248413116.1">
    <property type="nucleotide sequence ID" value="NZ_JALPQF010000010.1"/>
</dbReference>
<evidence type="ECO:0000313" key="2">
    <source>
        <dbReference type="EMBL" id="MCK8481109.1"/>
    </source>
</evidence>
<feature type="transmembrane region" description="Helical" evidence="1">
    <location>
        <begin position="61"/>
        <end position="84"/>
    </location>
</feature>
<evidence type="ECO:0000313" key="3">
    <source>
        <dbReference type="Proteomes" id="UP001203687"/>
    </source>
</evidence>
<feature type="transmembrane region" description="Helical" evidence="1">
    <location>
        <begin position="12"/>
        <end position="31"/>
    </location>
</feature>
<protein>
    <recommendedName>
        <fullName evidence="4">YhhN-like protein</fullName>
    </recommendedName>
</protein>
<comment type="caution">
    <text evidence="2">The sequence shown here is derived from an EMBL/GenBank/DDBJ whole genome shotgun (WGS) entry which is preliminary data.</text>
</comment>
<proteinExistence type="predicted"/>
<accession>A0ABT0H9Q5</accession>
<gene>
    <name evidence="2" type="ORF">MUY34_10775</name>
</gene>
<feature type="transmembrane region" description="Helical" evidence="1">
    <location>
        <begin position="114"/>
        <end position="136"/>
    </location>
</feature>
<name>A0ABT0H9Q5_9FLAO</name>
<feature type="transmembrane region" description="Helical" evidence="1">
    <location>
        <begin position="202"/>
        <end position="222"/>
    </location>
</feature>
<sequence>MQNTQKLKPNKGLVFVLFVLLMCTSLATYFNLIIVPMIAKLITVTILLTFYYCQLHKMANVFLTIFLVFFLGDACSVFDFGVWSSKISKSMYILAYLLLIFVLIGKLKKVRFEGLVTVYLVLVLLLNSYFLYALYGVAKDNFVDEVNLVLYICHGITLIAMTYFAFAVYLSRETAQSITFLLMVFCFVFSDVLNYICHLYVYFWIFEVFEGILHTAGLFLLYKYVYDHHTNRATDKRINFSEYFIPTTETLREIRVNL</sequence>
<dbReference type="Proteomes" id="UP001203687">
    <property type="component" value="Unassembled WGS sequence"/>
</dbReference>
<reference evidence="2" key="1">
    <citation type="submission" date="2022-04" db="EMBL/GenBank/DDBJ databases">
        <authorList>
            <person name="Ren T."/>
        </authorList>
    </citation>
    <scope>NUCLEOTIDE SEQUENCE</scope>
    <source>
        <strain evidence="2">F63249</strain>
    </source>
</reference>
<evidence type="ECO:0008006" key="4">
    <source>
        <dbReference type="Google" id="ProtNLM"/>
    </source>
</evidence>
<keyword evidence="1" id="KW-1133">Transmembrane helix</keyword>
<evidence type="ECO:0000256" key="1">
    <source>
        <dbReference type="SAM" id="Phobius"/>
    </source>
</evidence>
<feature type="transmembrane region" description="Helical" evidence="1">
    <location>
        <begin position="90"/>
        <end position="107"/>
    </location>
</feature>
<keyword evidence="1" id="KW-0812">Transmembrane</keyword>
<dbReference type="EMBL" id="JALPQF010000010">
    <property type="protein sequence ID" value="MCK8481109.1"/>
    <property type="molecule type" value="Genomic_DNA"/>
</dbReference>
<feature type="transmembrane region" description="Helical" evidence="1">
    <location>
        <begin position="148"/>
        <end position="170"/>
    </location>
</feature>
<feature type="transmembrane region" description="Helical" evidence="1">
    <location>
        <begin position="37"/>
        <end position="54"/>
    </location>
</feature>
<keyword evidence="1" id="KW-0472">Membrane</keyword>
<feature type="transmembrane region" description="Helical" evidence="1">
    <location>
        <begin position="177"/>
        <end position="196"/>
    </location>
</feature>